<accession>A0A8H7BHM9</accession>
<gene>
    <name evidence="1" type="ORF">EC973_003057</name>
</gene>
<protein>
    <submittedName>
        <fullName evidence="1">Uncharacterized protein</fullName>
    </submittedName>
</protein>
<name>A0A8H7BHM9_9FUNG</name>
<evidence type="ECO:0000313" key="2">
    <source>
        <dbReference type="Proteomes" id="UP000605846"/>
    </source>
</evidence>
<sequence>MREQTLAHWMEQYRGKEALVEEFLETLSVQWHGAHMTVYGTKAIFLERASGPKTVFIHYVKASVELSVDPHDPEAFMSLGKCLAIVMTVKREAIHQHEMHMLLNDAVATNEIQLSKIRTTLKDTREAHRKTHCQSVVMD</sequence>
<comment type="caution">
    <text evidence="1">The sequence shown here is derived from an EMBL/GenBank/DDBJ whole genome shotgun (WGS) entry which is preliminary data.</text>
</comment>
<dbReference type="Proteomes" id="UP000605846">
    <property type="component" value="Unassembled WGS sequence"/>
</dbReference>
<dbReference type="AlphaFoldDB" id="A0A8H7BHM9"/>
<evidence type="ECO:0000313" key="1">
    <source>
        <dbReference type="EMBL" id="KAF7722530.1"/>
    </source>
</evidence>
<dbReference type="EMBL" id="JABAYA010000190">
    <property type="protein sequence ID" value="KAF7722530.1"/>
    <property type="molecule type" value="Genomic_DNA"/>
</dbReference>
<proteinExistence type="predicted"/>
<organism evidence="1 2">
    <name type="scientific">Apophysomyces ossiformis</name>
    <dbReference type="NCBI Taxonomy" id="679940"/>
    <lineage>
        <taxon>Eukaryota</taxon>
        <taxon>Fungi</taxon>
        <taxon>Fungi incertae sedis</taxon>
        <taxon>Mucoromycota</taxon>
        <taxon>Mucoromycotina</taxon>
        <taxon>Mucoromycetes</taxon>
        <taxon>Mucorales</taxon>
        <taxon>Mucorineae</taxon>
        <taxon>Mucoraceae</taxon>
        <taxon>Apophysomyces</taxon>
    </lineage>
</organism>
<dbReference type="OrthoDB" id="2226190at2759"/>
<reference evidence="1" key="1">
    <citation type="submission" date="2020-01" db="EMBL/GenBank/DDBJ databases">
        <title>Genome Sequencing of Three Apophysomyces-Like Fungal Strains Confirms a Novel Fungal Genus in the Mucoromycota with divergent Burkholderia-like Endosymbiotic Bacteria.</title>
        <authorList>
            <person name="Stajich J.E."/>
            <person name="Macias A.M."/>
            <person name="Carter-House D."/>
            <person name="Lovett B."/>
            <person name="Kasson L.R."/>
            <person name="Berry K."/>
            <person name="Grigoriev I."/>
            <person name="Chang Y."/>
            <person name="Spatafora J."/>
            <person name="Kasson M.T."/>
        </authorList>
    </citation>
    <scope>NUCLEOTIDE SEQUENCE</scope>
    <source>
        <strain evidence="1">NRRL A-21654</strain>
    </source>
</reference>
<keyword evidence="2" id="KW-1185">Reference proteome</keyword>